<keyword evidence="6 10" id="KW-0521">NADP</keyword>
<proteinExistence type="inferred from homology"/>
<comment type="catalytic activity">
    <reaction evidence="9 10">
        <text>(R)-pantoate + NADP(+) = 2-dehydropantoate + NADPH + H(+)</text>
        <dbReference type="Rhea" id="RHEA:16233"/>
        <dbReference type="ChEBI" id="CHEBI:11561"/>
        <dbReference type="ChEBI" id="CHEBI:15378"/>
        <dbReference type="ChEBI" id="CHEBI:15980"/>
        <dbReference type="ChEBI" id="CHEBI:57783"/>
        <dbReference type="ChEBI" id="CHEBI:58349"/>
        <dbReference type="EC" id="1.1.1.169"/>
    </reaction>
</comment>
<comment type="function">
    <text evidence="10">Catalyzes the NADPH-dependent reduction of ketopantoate into pantoic acid.</text>
</comment>
<dbReference type="InterPro" id="IPR013332">
    <property type="entry name" value="KPR_N"/>
</dbReference>
<reference evidence="13" key="1">
    <citation type="submission" date="2022-04" db="EMBL/GenBank/DDBJ databases">
        <title>Alcanivorax sp. CY1518 draft genome sequence.</title>
        <authorList>
            <person name="Zhao G."/>
            <person name="An M."/>
        </authorList>
    </citation>
    <scope>NUCLEOTIDE SEQUENCE</scope>
    <source>
        <strain evidence="13">CY1518</strain>
    </source>
</reference>
<feature type="domain" description="Ketopantoate reductase N-terminal" evidence="11">
    <location>
        <begin position="5"/>
        <end position="142"/>
    </location>
</feature>
<dbReference type="InterPro" id="IPR036291">
    <property type="entry name" value="NAD(P)-bd_dom_sf"/>
</dbReference>
<dbReference type="SUPFAM" id="SSF48179">
    <property type="entry name" value="6-phosphogluconate dehydrogenase C-terminal domain-like"/>
    <property type="match status" value="1"/>
</dbReference>
<evidence type="ECO:0000259" key="11">
    <source>
        <dbReference type="Pfam" id="PF02558"/>
    </source>
</evidence>
<dbReference type="InterPro" id="IPR008927">
    <property type="entry name" value="6-PGluconate_DH-like_C_sf"/>
</dbReference>
<evidence type="ECO:0000256" key="1">
    <source>
        <dbReference type="ARBA" id="ARBA00004994"/>
    </source>
</evidence>
<accession>A0ABT0E8T0</accession>
<evidence type="ECO:0000256" key="7">
    <source>
        <dbReference type="ARBA" id="ARBA00023002"/>
    </source>
</evidence>
<dbReference type="Pfam" id="PF08546">
    <property type="entry name" value="ApbA_C"/>
    <property type="match status" value="1"/>
</dbReference>
<dbReference type="GO" id="GO:0008677">
    <property type="term" value="F:2-dehydropantoate 2-reductase activity"/>
    <property type="evidence" value="ECO:0007669"/>
    <property type="project" value="UniProtKB-EC"/>
</dbReference>
<evidence type="ECO:0000313" key="14">
    <source>
        <dbReference type="Proteomes" id="UP001165524"/>
    </source>
</evidence>
<dbReference type="EC" id="1.1.1.169" evidence="3 10"/>
<name>A0ABT0E8T0_9GAMM</name>
<dbReference type="RefSeq" id="WP_246952540.1">
    <property type="nucleotide sequence ID" value="NZ_JALKII010000007.1"/>
</dbReference>
<evidence type="ECO:0000256" key="6">
    <source>
        <dbReference type="ARBA" id="ARBA00022857"/>
    </source>
</evidence>
<dbReference type="InterPro" id="IPR013328">
    <property type="entry name" value="6PGD_dom2"/>
</dbReference>
<comment type="similarity">
    <text evidence="2 10">Belongs to the ketopantoate reductase family.</text>
</comment>
<dbReference type="InterPro" id="IPR013752">
    <property type="entry name" value="KPA_reductase"/>
</dbReference>
<evidence type="ECO:0000256" key="2">
    <source>
        <dbReference type="ARBA" id="ARBA00007870"/>
    </source>
</evidence>
<evidence type="ECO:0000256" key="4">
    <source>
        <dbReference type="ARBA" id="ARBA00019465"/>
    </source>
</evidence>
<evidence type="ECO:0000256" key="9">
    <source>
        <dbReference type="ARBA" id="ARBA00048793"/>
    </source>
</evidence>
<dbReference type="Gene3D" id="3.40.50.720">
    <property type="entry name" value="NAD(P)-binding Rossmann-like Domain"/>
    <property type="match status" value="1"/>
</dbReference>
<evidence type="ECO:0000256" key="10">
    <source>
        <dbReference type="RuleBase" id="RU362068"/>
    </source>
</evidence>
<keyword evidence="5 10" id="KW-0566">Pantothenate biosynthesis</keyword>
<organism evidence="13 14">
    <name type="scientific">Alcanivorax quisquiliarum</name>
    <dbReference type="NCBI Taxonomy" id="2933565"/>
    <lineage>
        <taxon>Bacteria</taxon>
        <taxon>Pseudomonadati</taxon>
        <taxon>Pseudomonadota</taxon>
        <taxon>Gammaproteobacteria</taxon>
        <taxon>Oceanospirillales</taxon>
        <taxon>Alcanivoracaceae</taxon>
        <taxon>Alcanivorax</taxon>
    </lineage>
</organism>
<dbReference type="Gene3D" id="1.10.1040.10">
    <property type="entry name" value="N-(1-d-carboxylethyl)-l-norvaline Dehydrogenase, domain 2"/>
    <property type="match status" value="1"/>
</dbReference>
<feature type="domain" description="Ketopantoate reductase C-terminal" evidence="12">
    <location>
        <begin position="166"/>
        <end position="285"/>
    </location>
</feature>
<comment type="caution">
    <text evidence="13">The sequence shown here is derived from an EMBL/GenBank/DDBJ whole genome shotgun (WGS) entry which is preliminary data.</text>
</comment>
<evidence type="ECO:0000256" key="8">
    <source>
        <dbReference type="ARBA" id="ARBA00032024"/>
    </source>
</evidence>
<keyword evidence="7 10" id="KW-0560">Oxidoreductase</keyword>
<dbReference type="EMBL" id="JALKII010000007">
    <property type="protein sequence ID" value="MCK0538170.1"/>
    <property type="molecule type" value="Genomic_DNA"/>
</dbReference>
<dbReference type="NCBIfam" id="TIGR00745">
    <property type="entry name" value="apbA_panE"/>
    <property type="match status" value="1"/>
</dbReference>
<dbReference type="InterPro" id="IPR003710">
    <property type="entry name" value="ApbA"/>
</dbReference>
<evidence type="ECO:0000256" key="5">
    <source>
        <dbReference type="ARBA" id="ARBA00022655"/>
    </source>
</evidence>
<dbReference type="Proteomes" id="UP001165524">
    <property type="component" value="Unassembled WGS sequence"/>
</dbReference>
<evidence type="ECO:0000259" key="12">
    <source>
        <dbReference type="Pfam" id="PF08546"/>
    </source>
</evidence>
<evidence type="ECO:0000313" key="13">
    <source>
        <dbReference type="EMBL" id="MCK0538170.1"/>
    </source>
</evidence>
<dbReference type="SUPFAM" id="SSF51735">
    <property type="entry name" value="NAD(P)-binding Rossmann-fold domains"/>
    <property type="match status" value="1"/>
</dbReference>
<dbReference type="Pfam" id="PF02558">
    <property type="entry name" value="ApbA"/>
    <property type="match status" value="1"/>
</dbReference>
<gene>
    <name evidence="13" type="ORF">MU846_10660</name>
</gene>
<evidence type="ECO:0000256" key="3">
    <source>
        <dbReference type="ARBA" id="ARBA00013014"/>
    </source>
</evidence>
<sequence length="291" mass="31588">MSLHWHILGAGNLGTLAAFYLRQAGFSMCLAGRPEAPRRLTFPDGRSHDLLLPGDDGAPIRYLILATKAAQSLPALAPLRPRLGTGTTLVRLQNGLGSLDHLPPPHPHIIDAVANSGAWREPLPGGGEHIHLAAENTTLLGDGHSQPPSWFGTLADHWPQLSWRPDIRLQQWLKLSLNAVINPLTALYDCDNGALLADSRLQPRFGALAEEIDALARHLLPEWPGETAARARALAQATAGNTSSMRADVRAGRATEIHYINGYLLRQAEQIGMALPEHQRIVAEILALHRP</sequence>
<dbReference type="PANTHER" id="PTHR43765:SF2">
    <property type="entry name" value="2-DEHYDROPANTOATE 2-REDUCTASE"/>
    <property type="match status" value="1"/>
</dbReference>
<dbReference type="PANTHER" id="PTHR43765">
    <property type="entry name" value="2-DEHYDROPANTOATE 2-REDUCTASE-RELATED"/>
    <property type="match status" value="1"/>
</dbReference>
<protein>
    <recommendedName>
        <fullName evidence="4 10">2-dehydropantoate 2-reductase</fullName>
        <ecNumber evidence="3 10">1.1.1.169</ecNumber>
    </recommendedName>
    <alternativeName>
        <fullName evidence="8 10">Ketopantoate reductase</fullName>
    </alternativeName>
</protein>
<comment type="pathway">
    <text evidence="1 10">Cofactor biosynthesis; (R)-pantothenate biosynthesis; (R)-pantoate from 3-methyl-2-oxobutanoate: step 2/2.</text>
</comment>
<keyword evidence="14" id="KW-1185">Reference proteome</keyword>
<dbReference type="InterPro" id="IPR050838">
    <property type="entry name" value="Ketopantoate_reductase"/>
</dbReference>